<dbReference type="Proteomes" id="UP000313359">
    <property type="component" value="Unassembled WGS sequence"/>
</dbReference>
<evidence type="ECO:0000256" key="1">
    <source>
        <dbReference type="SAM" id="MobiDB-lite"/>
    </source>
</evidence>
<dbReference type="AlphaFoldDB" id="A0A5C2RZK1"/>
<feature type="region of interest" description="Disordered" evidence="1">
    <location>
        <begin position="262"/>
        <end position="283"/>
    </location>
</feature>
<organism evidence="2 3">
    <name type="scientific">Lentinus tigrinus ALCF2SS1-6</name>
    <dbReference type="NCBI Taxonomy" id="1328759"/>
    <lineage>
        <taxon>Eukaryota</taxon>
        <taxon>Fungi</taxon>
        <taxon>Dikarya</taxon>
        <taxon>Basidiomycota</taxon>
        <taxon>Agaricomycotina</taxon>
        <taxon>Agaricomycetes</taxon>
        <taxon>Polyporales</taxon>
        <taxon>Polyporaceae</taxon>
        <taxon>Lentinus</taxon>
    </lineage>
</organism>
<accession>A0A5C2RZK1</accession>
<dbReference type="EMBL" id="ML122287">
    <property type="protein sequence ID" value="RPD56516.1"/>
    <property type="molecule type" value="Genomic_DNA"/>
</dbReference>
<reference evidence="2" key="1">
    <citation type="journal article" date="2018" name="Genome Biol. Evol.">
        <title>Genomics and development of Lentinus tigrinus, a white-rot wood-decaying mushroom with dimorphic fruiting bodies.</title>
        <authorList>
            <person name="Wu B."/>
            <person name="Xu Z."/>
            <person name="Knudson A."/>
            <person name="Carlson A."/>
            <person name="Chen N."/>
            <person name="Kovaka S."/>
            <person name="LaButti K."/>
            <person name="Lipzen A."/>
            <person name="Pennachio C."/>
            <person name="Riley R."/>
            <person name="Schakwitz W."/>
            <person name="Umezawa K."/>
            <person name="Ohm R.A."/>
            <person name="Grigoriev I.V."/>
            <person name="Nagy L.G."/>
            <person name="Gibbons J."/>
            <person name="Hibbett D."/>
        </authorList>
    </citation>
    <scope>NUCLEOTIDE SEQUENCE [LARGE SCALE GENOMIC DNA]</scope>
    <source>
        <strain evidence="2">ALCF2SS1-6</strain>
    </source>
</reference>
<name>A0A5C2RZK1_9APHY</name>
<proteinExistence type="predicted"/>
<feature type="compositionally biased region" description="Basic residues" evidence="1">
    <location>
        <begin position="274"/>
        <end position="283"/>
    </location>
</feature>
<keyword evidence="3" id="KW-1185">Reference proteome</keyword>
<evidence type="ECO:0000313" key="3">
    <source>
        <dbReference type="Proteomes" id="UP000313359"/>
    </source>
</evidence>
<evidence type="ECO:0000313" key="2">
    <source>
        <dbReference type="EMBL" id="RPD56516.1"/>
    </source>
</evidence>
<sequence>MRFSSIIRFFLCNLVAPRHPSEPLADEPLNSLNDLIFHTRHTLPVTFDQLRSSYTDHCDDYELRRCIVTRLDFCRERRKPRHAYLVAHVAGKGTSREAGCIRIDRTCPCDRPEGQAPFSRSLFAVPVGDRAQVIDAPGKGGRPSEVVFSHTFDDHAPSLVDLIAAGLVLRSVEKLGRDQVEPCYLFAAAMFRIVAGKEYVAAETRRLERTPESCASRWFGGGRAAEHSRCLALLTQKDVQDDIATREKEVFRRRRELQAATEARQRYGKEMGNGKRHGAKSAV</sequence>
<gene>
    <name evidence="2" type="ORF">L227DRAFT_578720</name>
</gene>
<feature type="compositionally biased region" description="Basic and acidic residues" evidence="1">
    <location>
        <begin position="263"/>
        <end position="273"/>
    </location>
</feature>
<protein>
    <submittedName>
        <fullName evidence="2">Uncharacterized protein</fullName>
    </submittedName>
</protein>
<dbReference type="OrthoDB" id="2746107at2759"/>